<evidence type="ECO:0000313" key="7">
    <source>
        <dbReference type="EMBL" id="AET66474.1"/>
    </source>
</evidence>
<dbReference type="InterPro" id="IPR010343">
    <property type="entry name" value="ArAE_1"/>
</dbReference>
<accession>G7WAC5</accession>
<feature type="transmembrane region" description="Helical" evidence="6">
    <location>
        <begin position="84"/>
        <end position="110"/>
    </location>
</feature>
<dbReference type="InterPro" id="IPR052984">
    <property type="entry name" value="UPF0421"/>
</dbReference>
<dbReference type="RefSeq" id="WP_014183299.1">
    <property type="nucleotide sequence ID" value="NC_016584.1"/>
</dbReference>
<reference evidence="8" key="1">
    <citation type="submission" date="2011-11" db="EMBL/GenBank/DDBJ databases">
        <title>Complete sequence of Desulfosporosinus orientis DSM 765.</title>
        <authorList>
            <person name="Lucas S."/>
            <person name="Han J."/>
            <person name="Lapidus A."/>
            <person name="Cheng J.-F."/>
            <person name="Goodwin L."/>
            <person name="Pitluck S."/>
            <person name="Peters L."/>
            <person name="Ovchinnikova G."/>
            <person name="Teshima H."/>
            <person name="Detter J.C."/>
            <person name="Han C."/>
            <person name="Tapia R."/>
            <person name="Land M."/>
            <person name="Hauser L."/>
            <person name="Kyrpides N."/>
            <person name="Ivanova N."/>
            <person name="Pagani I."/>
            <person name="Pester M."/>
            <person name="Spring S."/>
            <person name="Ollivier B."/>
            <person name="Rattei T."/>
            <person name="Klenk H.-P."/>
            <person name="Wagner M."/>
            <person name="Loy A."/>
            <person name="Woyke T."/>
        </authorList>
    </citation>
    <scope>NUCLEOTIDE SEQUENCE [LARGE SCALE GENOMIC DNA]</scope>
    <source>
        <strain evidence="8">ATCC 19365 / DSM 765 / NCIMB 8382 / VKM B-1628</strain>
    </source>
</reference>
<dbReference type="AlphaFoldDB" id="G7WAC5"/>
<dbReference type="HOGENOM" id="CLU_061355_0_0_9"/>
<proteinExistence type="predicted"/>
<evidence type="ECO:0000256" key="5">
    <source>
        <dbReference type="ARBA" id="ARBA00023136"/>
    </source>
</evidence>
<evidence type="ECO:0000313" key="8">
    <source>
        <dbReference type="Proteomes" id="UP000006346"/>
    </source>
</evidence>
<dbReference type="PANTHER" id="PTHR40064:SF1">
    <property type="entry name" value="MEMBRANE PROTEIN"/>
    <property type="match status" value="1"/>
</dbReference>
<name>G7WAC5_DESOD</name>
<dbReference type="eggNOG" id="COG4129">
    <property type="taxonomic scope" value="Bacteria"/>
</dbReference>
<dbReference type="PANTHER" id="PTHR40064">
    <property type="entry name" value="MEMBRANE PROTEIN-RELATED"/>
    <property type="match status" value="1"/>
</dbReference>
<reference evidence="7 8" key="2">
    <citation type="journal article" date="2012" name="J. Bacteriol.">
        <title>Complete genome sequences of Desulfosporosinus orientis DSM765T, Desulfosporosinus youngiae DSM17734T, Desulfosporosinus meridiei DSM13257T, and Desulfosporosinus acidiphilus DSM22704T.</title>
        <authorList>
            <person name="Pester M."/>
            <person name="Brambilla E."/>
            <person name="Alazard D."/>
            <person name="Rattei T."/>
            <person name="Weinmaier T."/>
            <person name="Han J."/>
            <person name="Lucas S."/>
            <person name="Lapidus A."/>
            <person name="Cheng J.F."/>
            <person name="Goodwin L."/>
            <person name="Pitluck S."/>
            <person name="Peters L."/>
            <person name="Ovchinnikova G."/>
            <person name="Teshima H."/>
            <person name="Detter J.C."/>
            <person name="Han C.S."/>
            <person name="Tapia R."/>
            <person name="Land M.L."/>
            <person name="Hauser L."/>
            <person name="Kyrpides N.C."/>
            <person name="Ivanova N.N."/>
            <person name="Pagani I."/>
            <person name="Huntmann M."/>
            <person name="Wei C.L."/>
            <person name="Davenport K.W."/>
            <person name="Daligault H."/>
            <person name="Chain P.S."/>
            <person name="Chen A."/>
            <person name="Mavromatis K."/>
            <person name="Markowitz V."/>
            <person name="Szeto E."/>
            <person name="Mikhailova N."/>
            <person name="Pati A."/>
            <person name="Wagner M."/>
            <person name="Woyke T."/>
            <person name="Ollivier B."/>
            <person name="Klenk H.P."/>
            <person name="Spring S."/>
            <person name="Loy A."/>
        </authorList>
    </citation>
    <scope>NUCLEOTIDE SEQUENCE [LARGE SCALE GENOMIC DNA]</scope>
    <source>
        <strain evidence="8">ATCC 19365 / DSM 765 / NCIMB 8382 / VKM B-1628</strain>
    </source>
</reference>
<feature type="transmembrane region" description="Helical" evidence="6">
    <location>
        <begin position="51"/>
        <end position="72"/>
    </location>
</feature>
<keyword evidence="5 6" id="KW-0472">Membrane</keyword>
<gene>
    <name evidence="7" type="ordered locus">Desor_0791</name>
</gene>
<dbReference type="EMBL" id="CP003108">
    <property type="protein sequence ID" value="AET66474.1"/>
    <property type="molecule type" value="Genomic_DNA"/>
</dbReference>
<dbReference type="Pfam" id="PF06081">
    <property type="entry name" value="ArAE_1"/>
    <property type="match status" value="1"/>
</dbReference>
<dbReference type="KEGG" id="dor:Desor_0791"/>
<keyword evidence="4 6" id="KW-1133">Transmembrane helix</keyword>
<evidence type="ECO:0000256" key="3">
    <source>
        <dbReference type="ARBA" id="ARBA00022692"/>
    </source>
</evidence>
<organism evidence="7 8">
    <name type="scientific">Desulfosporosinus orientis (strain ATCC 19365 / DSM 765 / NCIMB 8382 / VKM B-1628 / Singapore I)</name>
    <name type="common">Desulfotomaculum orientis</name>
    <dbReference type="NCBI Taxonomy" id="768706"/>
    <lineage>
        <taxon>Bacteria</taxon>
        <taxon>Bacillati</taxon>
        <taxon>Bacillota</taxon>
        <taxon>Clostridia</taxon>
        <taxon>Eubacteriales</taxon>
        <taxon>Desulfitobacteriaceae</taxon>
        <taxon>Desulfosporosinus</taxon>
    </lineage>
</organism>
<keyword evidence="2" id="KW-1003">Cell membrane</keyword>
<dbReference type="OrthoDB" id="1653617at2"/>
<feature type="transmembrane region" description="Helical" evidence="6">
    <location>
        <begin position="122"/>
        <end position="142"/>
    </location>
</feature>
<evidence type="ECO:0000256" key="2">
    <source>
        <dbReference type="ARBA" id="ARBA00022475"/>
    </source>
</evidence>
<evidence type="ECO:0000256" key="6">
    <source>
        <dbReference type="SAM" id="Phobius"/>
    </source>
</evidence>
<sequence length="360" mass="40664">MLIGARTLKTGLAVTATLFICKMFSIEPASFAAMSAVVNMQPSVSKSLNNAWQQIGVHLLAVVFSLMIGLLFGTNPLLIGITAILLILVCNWIGWSSGIVMGIVSIIFILDSPKDTFLTHALSRSLSIFVGLGIALVINRILAPPRYKSKFINSLTTLVLVTSNYFLESLHAFIHAGSLTYYQQKDSEKQKALLDEVNNLYEHAREELTPKDHPLFIERLLEICRGFIERGETINQMTEQRVTRRRESYSPTELQEITSEFKEILGVMAIGYDKLTELINSLTTGITEKQSMGSYEEDILYWEMFDQAINNWNSKVYGVFYLRALMEVSVVATELRWAGRRTKSLLNMLHQEYAKARHSH</sequence>
<protein>
    <submittedName>
        <fullName evidence="7">Putative membrane protein</fullName>
    </submittedName>
</protein>
<keyword evidence="3 6" id="KW-0812">Transmembrane</keyword>
<dbReference type="STRING" id="768706.Desor_0791"/>
<evidence type="ECO:0000256" key="1">
    <source>
        <dbReference type="ARBA" id="ARBA00004651"/>
    </source>
</evidence>
<dbReference type="PATRIC" id="fig|768706.3.peg.759"/>
<keyword evidence="8" id="KW-1185">Reference proteome</keyword>
<dbReference type="GO" id="GO:0005886">
    <property type="term" value="C:plasma membrane"/>
    <property type="evidence" value="ECO:0007669"/>
    <property type="project" value="UniProtKB-SubCell"/>
</dbReference>
<dbReference type="Proteomes" id="UP000006346">
    <property type="component" value="Chromosome"/>
</dbReference>
<evidence type="ECO:0000256" key="4">
    <source>
        <dbReference type="ARBA" id="ARBA00022989"/>
    </source>
</evidence>
<comment type="subcellular location">
    <subcellularLocation>
        <location evidence="1">Cell membrane</location>
        <topology evidence="1">Multi-pass membrane protein</topology>
    </subcellularLocation>
</comment>